<protein>
    <recommendedName>
        <fullName evidence="5">Peptidase S1 domain-containing protein</fullName>
    </recommendedName>
</protein>
<dbReference type="Proteomes" id="UP001231518">
    <property type="component" value="Chromosome 13"/>
</dbReference>
<dbReference type="GO" id="GO:0006508">
    <property type="term" value="P:proteolysis"/>
    <property type="evidence" value="ECO:0007669"/>
    <property type="project" value="UniProtKB-KW"/>
</dbReference>
<dbReference type="PROSITE" id="PS00135">
    <property type="entry name" value="TRYPSIN_SER"/>
    <property type="match status" value="1"/>
</dbReference>
<dbReference type="InterPro" id="IPR018114">
    <property type="entry name" value="TRYPSIN_HIS"/>
</dbReference>
<evidence type="ECO:0000256" key="1">
    <source>
        <dbReference type="ARBA" id="ARBA00023157"/>
    </source>
</evidence>
<dbReference type="InterPro" id="IPR033116">
    <property type="entry name" value="TRYPSIN_SER"/>
</dbReference>
<evidence type="ECO:0000313" key="7">
    <source>
        <dbReference type="Proteomes" id="UP001231518"/>
    </source>
</evidence>
<dbReference type="EMBL" id="JARGEI010000019">
    <property type="protein sequence ID" value="KAJ8714709.1"/>
    <property type="molecule type" value="Genomic_DNA"/>
</dbReference>
<name>A0AAD7YHS1_MYTSE</name>
<evidence type="ECO:0000256" key="2">
    <source>
        <dbReference type="ARBA" id="ARBA00024195"/>
    </source>
</evidence>
<evidence type="ECO:0000313" key="6">
    <source>
        <dbReference type="EMBL" id="KAJ8714709.1"/>
    </source>
</evidence>
<dbReference type="FunFam" id="2.40.10.10:FF:000002">
    <property type="entry name" value="Transmembrane protease serine"/>
    <property type="match status" value="1"/>
</dbReference>
<dbReference type="PROSITE" id="PS00134">
    <property type="entry name" value="TRYPSIN_HIS"/>
    <property type="match status" value="1"/>
</dbReference>
<feature type="domain" description="Peptidase S1" evidence="5">
    <location>
        <begin position="132"/>
        <end position="391"/>
    </location>
</feature>
<keyword evidence="7" id="KW-1185">Reference proteome</keyword>
<sequence length="394" mass="44250">MSESDKIIIKCFIVIFLFITVSPARYRYKNNYVNNRNEDDQWVWGYVVNNKPKNKPTLPLTPVRAKKYHTDPCRPYNPPQPSFRAPGRRPCEIKCYEYIWQLKIRHIRNQRLEKCHIEMERSMPNFNLALGAIGGHDTEAGEFPHMGAIGWQASSGGWVFKCGSSLISPTFVLTAGHCSRAVLDTSISDPVPKIVRLGDKNIIDVYTNGFLPIDAMIRRIIVHPFYRPPKKYYDIALMEFEKPVEFSKFVQPACLWTKYNTSSLGTEAILTGWGVVETTGKTISPELQAAVVDFIDTSLCDQLLYPSCNRNWCGVRDNQICAGKLAGGVDACQGDSGGPLQVQIPLPITTEGNMHYIVGVTSFGIGCALPNLPGIYSRVSMYLDWIESVVWPGM</sequence>
<dbReference type="Pfam" id="PF00089">
    <property type="entry name" value="Trypsin"/>
    <property type="match status" value="1"/>
</dbReference>
<feature type="transmembrane region" description="Helical" evidence="4">
    <location>
        <begin position="7"/>
        <end position="26"/>
    </location>
</feature>
<dbReference type="SMART" id="SM00020">
    <property type="entry name" value="Tryp_SPc"/>
    <property type="match status" value="1"/>
</dbReference>
<dbReference type="PRINTS" id="PR00722">
    <property type="entry name" value="CHYMOTRYPSIN"/>
</dbReference>
<dbReference type="AlphaFoldDB" id="A0AAD7YHS1"/>
<dbReference type="PANTHER" id="PTHR24252:SF7">
    <property type="entry name" value="HYALIN"/>
    <property type="match status" value="1"/>
</dbReference>
<dbReference type="Gene3D" id="2.40.10.10">
    <property type="entry name" value="Trypsin-like serine proteases"/>
    <property type="match status" value="2"/>
</dbReference>
<dbReference type="PROSITE" id="PS50240">
    <property type="entry name" value="TRYPSIN_DOM"/>
    <property type="match status" value="1"/>
</dbReference>
<accession>A0AAD7YHS1</accession>
<keyword evidence="3" id="KW-0378">Hydrolase</keyword>
<keyword evidence="4" id="KW-0812">Transmembrane</keyword>
<comment type="similarity">
    <text evidence="2">Belongs to the peptidase S1 family. CLIP subfamily.</text>
</comment>
<keyword evidence="4" id="KW-1133">Transmembrane helix</keyword>
<evidence type="ECO:0000256" key="3">
    <source>
        <dbReference type="RuleBase" id="RU363034"/>
    </source>
</evidence>
<keyword evidence="4" id="KW-0472">Membrane</keyword>
<dbReference type="InterPro" id="IPR001314">
    <property type="entry name" value="Peptidase_S1A"/>
</dbReference>
<dbReference type="CDD" id="cd00190">
    <property type="entry name" value="Tryp_SPc"/>
    <property type="match status" value="1"/>
</dbReference>
<dbReference type="InterPro" id="IPR043504">
    <property type="entry name" value="Peptidase_S1_PA_chymotrypsin"/>
</dbReference>
<dbReference type="InterPro" id="IPR009003">
    <property type="entry name" value="Peptidase_S1_PA"/>
</dbReference>
<dbReference type="InterPro" id="IPR001254">
    <property type="entry name" value="Trypsin_dom"/>
</dbReference>
<gene>
    <name evidence="6" type="ORF">PYW07_002934</name>
</gene>
<keyword evidence="3" id="KW-0720">Serine protease</keyword>
<comment type="caution">
    <text evidence="6">The sequence shown here is derived from an EMBL/GenBank/DDBJ whole genome shotgun (WGS) entry which is preliminary data.</text>
</comment>
<proteinExistence type="inferred from homology"/>
<evidence type="ECO:0000259" key="5">
    <source>
        <dbReference type="PROSITE" id="PS50240"/>
    </source>
</evidence>
<dbReference type="SUPFAM" id="SSF50494">
    <property type="entry name" value="Trypsin-like serine proteases"/>
    <property type="match status" value="1"/>
</dbReference>
<evidence type="ECO:0000256" key="4">
    <source>
        <dbReference type="SAM" id="Phobius"/>
    </source>
</evidence>
<keyword evidence="1" id="KW-1015">Disulfide bond</keyword>
<dbReference type="PANTHER" id="PTHR24252">
    <property type="entry name" value="ACROSIN-RELATED"/>
    <property type="match status" value="1"/>
</dbReference>
<dbReference type="GO" id="GO:0004252">
    <property type="term" value="F:serine-type endopeptidase activity"/>
    <property type="evidence" value="ECO:0007669"/>
    <property type="project" value="InterPro"/>
</dbReference>
<keyword evidence="3" id="KW-0645">Protease</keyword>
<reference evidence="6" key="1">
    <citation type="submission" date="2023-03" db="EMBL/GenBank/DDBJ databases">
        <title>Chromosome-level genomes of two armyworms, Mythimna separata and Mythimna loreyi, provide insights into the biosynthesis and reception of sex pheromones.</title>
        <authorList>
            <person name="Zhao H."/>
        </authorList>
    </citation>
    <scope>NUCLEOTIDE SEQUENCE</scope>
    <source>
        <strain evidence="6">BeijingLab</strain>
        <tissue evidence="6">Pupa</tissue>
    </source>
</reference>
<organism evidence="6 7">
    <name type="scientific">Mythimna separata</name>
    <name type="common">Oriental armyworm</name>
    <name type="synonym">Pseudaletia separata</name>
    <dbReference type="NCBI Taxonomy" id="271217"/>
    <lineage>
        <taxon>Eukaryota</taxon>
        <taxon>Metazoa</taxon>
        <taxon>Ecdysozoa</taxon>
        <taxon>Arthropoda</taxon>
        <taxon>Hexapoda</taxon>
        <taxon>Insecta</taxon>
        <taxon>Pterygota</taxon>
        <taxon>Neoptera</taxon>
        <taxon>Endopterygota</taxon>
        <taxon>Lepidoptera</taxon>
        <taxon>Glossata</taxon>
        <taxon>Ditrysia</taxon>
        <taxon>Noctuoidea</taxon>
        <taxon>Noctuidae</taxon>
        <taxon>Noctuinae</taxon>
        <taxon>Hadenini</taxon>
        <taxon>Mythimna</taxon>
    </lineage>
</organism>